<evidence type="ECO:0000256" key="3">
    <source>
        <dbReference type="ARBA" id="ARBA00022448"/>
    </source>
</evidence>
<feature type="transmembrane region" description="Helical" evidence="8">
    <location>
        <begin position="56"/>
        <end position="76"/>
    </location>
</feature>
<feature type="transmembrane region" description="Helical" evidence="8">
    <location>
        <begin position="282"/>
        <end position="301"/>
    </location>
</feature>
<evidence type="ECO:0000256" key="1">
    <source>
        <dbReference type="ARBA" id="ARBA00004651"/>
    </source>
</evidence>
<reference evidence="9 10" key="1">
    <citation type="journal article" date="2016" name="Nat. Commun.">
        <title>Thousands of microbial genomes shed light on interconnected biogeochemical processes in an aquifer system.</title>
        <authorList>
            <person name="Anantharaman K."/>
            <person name="Brown C.T."/>
            <person name="Hug L.A."/>
            <person name="Sharon I."/>
            <person name="Castelle C.J."/>
            <person name="Probst A.J."/>
            <person name="Thomas B.C."/>
            <person name="Singh A."/>
            <person name="Wilkins M.J."/>
            <person name="Karaoz U."/>
            <person name="Brodie E.L."/>
            <person name="Williams K.H."/>
            <person name="Hubbard S.S."/>
            <person name="Banfield J.F."/>
        </authorList>
    </citation>
    <scope>NUCLEOTIDE SEQUENCE [LARGE SCALE GENOMIC DNA]</scope>
</reference>
<feature type="transmembrane region" description="Helical" evidence="8">
    <location>
        <begin position="255"/>
        <end position="276"/>
    </location>
</feature>
<feature type="transmembrane region" description="Helical" evidence="8">
    <location>
        <begin position="172"/>
        <end position="194"/>
    </location>
</feature>
<comment type="function">
    <text evidence="8">Uptake of L-lactate across the membrane. Can also transport D-lactate and glycolate.</text>
</comment>
<dbReference type="PANTHER" id="PTHR30003">
    <property type="entry name" value="L-LACTATE PERMEASE"/>
    <property type="match status" value="1"/>
</dbReference>
<dbReference type="PANTHER" id="PTHR30003:SF0">
    <property type="entry name" value="GLYCOLATE PERMEASE GLCA-RELATED"/>
    <property type="match status" value="1"/>
</dbReference>
<feature type="transmembrane region" description="Helical" evidence="8">
    <location>
        <begin position="226"/>
        <end position="243"/>
    </location>
</feature>
<dbReference type="InterPro" id="IPR003804">
    <property type="entry name" value="Lactate_perm"/>
</dbReference>
<name>A0A1F8CLH1_9BACT</name>
<feature type="transmembrane region" description="Helical" evidence="8">
    <location>
        <begin position="28"/>
        <end position="49"/>
    </location>
</feature>
<keyword evidence="5 8" id="KW-0812">Transmembrane</keyword>
<organism evidence="9 10">
    <name type="scientific">Candidatus Woesebacteria bacterium RIFOXYA1_FULL_43_9</name>
    <dbReference type="NCBI Taxonomy" id="1802534"/>
    <lineage>
        <taxon>Bacteria</taxon>
        <taxon>Candidatus Woeseibacteriota</taxon>
    </lineage>
</organism>
<dbReference type="EMBL" id="MGHU01000030">
    <property type="protein sequence ID" value="OGM77187.1"/>
    <property type="molecule type" value="Genomic_DNA"/>
</dbReference>
<keyword evidence="6 8" id="KW-1133">Transmembrane helix</keyword>
<feature type="transmembrane region" description="Helical" evidence="8">
    <location>
        <begin position="361"/>
        <end position="386"/>
    </location>
</feature>
<dbReference type="GO" id="GO:0015129">
    <property type="term" value="F:lactate transmembrane transporter activity"/>
    <property type="evidence" value="ECO:0007669"/>
    <property type="project" value="UniProtKB-UniRule"/>
</dbReference>
<evidence type="ECO:0000256" key="2">
    <source>
        <dbReference type="ARBA" id="ARBA00010100"/>
    </source>
</evidence>
<evidence type="ECO:0000256" key="4">
    <source>
        <dbReference type="ARBA" id="ARBA00022475"/>
    </source>
</evidence>
<accession>A0A1F8CLH1</accession>
<gene>
    <name evidence="9" type="ORF">A2188_01450</name>
</gene>
<proteinExistence type="inferred from homology"/>
<comment type="caution">
    <text evidence="9">The sequence shown here is derived from an EMBL/GenBank/DDBJ whole genome shotgun (WGS) entry which is preliminary data.</text>
</comment>
<dbReference type="Pfam" id="PF02652">
    <property type="entry name" value="Lactate_perm"/>
    <property type="match status" value="2"/>
</dbReference>
<keyword evidence="3 8" id="KW-0813">Transport</keyword>
<sequence>MTFLTLLPFLLFIILLLAKTRLLYASWIFLALVAILLFGVWGVYLPISVSAVIKGFFVALDIFFIVFGALYFLAITKKLGAITTIVHYLSHFSTNKGVQIIFIAWFLESFLEGTAGFGTPPVVATPLLISMGLSPLTAVVVAMLGNSSAVIFGAAGTPIRVGMATVNSTGVIPMAGLLNLVGFFVPTAMIWLWDRKAVWRLLPFTLFSGFSVLGFSYFATALGGEIPSILGPVLALLLTILLLKNKEAIKVDRTLLTAIAPYVLLIFFLILGKFALRDAGLVINNPGFSFILAGLLTNWWFIKSPIKAKSLLQSAKKAIEPLMVIFPISATVQMMIVSGQNSHLLPSYLTLLAQNMSEKTLYIFAPFLGVLGSFVTGSATLANVMFSGMVEKTAQSGNLNSIVALSLLLVGGAAGNMISLADILPALVVVNLKNQEMTVVKKVIGPCLLYTTLAIVSGLIFFG</sequence>
<feature type="transmembrane region" description="Helical" evidence="8">
    <location>
        <begin position="127"/>
        <end position="152"/>
    </location>
</feature>
<feature type="transmembrane region" description="Helical" evidence="8">
    <location>
        <begin position="398"/>
        <end position="423"/>
    </location>
</feature>
<comment type="similarity">
    <text evidence="2 8">Belongs to the lactate permease family.</text>
</comment>
<feature type="transmembrane region" description="Helical" evidence="8">
    <location>
        <begin position="443"/>
        <end position="462"/>
    </location>
</feature>
<protein>
    <recommendedName>
        <fullName evidence="8">L-lactate permease</fullName>
    </recommendedName>
</protein>
<dbReference type="AlphaFoldDB" id="A0A1F8CLH1"/>
<evidence type="ECO:0000256" key="7">
    <source>
        <dbReference type="ARBA" id="ARBA00023136"/>
    </source>
</evidence>
<keyword evidence="4 8" id="KW-1003">Cell membrane</keyword>
<keyword evidence="7 8" id="KW-0472">Membrane</keyword>
<dbReference type="GO" id="GO:0005886">
    <property type="term" value="C:plasma membrane"/>
    <property type="evidence" value="ECO:0007669"/>
    <property type="project" value="UniProtKB-SubCell"/>
</dbReference>
<dbReference type="PRINTS" id="PR00173">
    <property type="entry name" value="EDTRNSPORT"/>
</dbReference>
<feature type="transmembrane region" description="Helical" evidence="8">
    <location>
        <begin position="322"/>
        <end position="341"/>
    </location>
</feature>
<evidence type="ECO:0000313" key="10">
    <source>
        <dbReference type="Proteomes" id="UP000179241"/>
    </source>
</evidence>
<evidence type="ECO:0000256" key="8">
    <source>
        <dbReference type="RuleBase" id="RU365092"/>
    </source>
</evidence>
<feature type="transmembrane region" description="Helical" evidence="8">
    <location>
        <begin position="96"/>
        <end position="115"/>
    </location>
</feature>
<evidence type="ECO:0000256" key="5">
    <source>
        <dbReference type="ARBA" id="ARBA00022692"/>
    </source>
</evidence>
<evidence type="ECO:0000256" key="6">
    <source>
        <dbReference type="ARBA" id="ARBA00022989"/>
    </source>
</evidence>
<evidence type="ECO:0000313" key="9">
    <source>
        <dbReference type="EMBL" id="OGM77187.1"/>
    </source>
</evidence>
<dbReference type="Proteomes" id="UP000179241">
    <property type="component" value="Unassembled WGS sequence"/>
</dbReference>
<feature type="transmembrane region" description="Helical" evidence="8">
    <location>
        <begin position="201"/>
        <end position="220"/>
    </location>
</feature>
<dbReference type="GO" id="GO:0015295">
    <property type="term" value="F:solute:proton symporter activity"/>
    <property type="evidence" value="ECO:0007669"/>
    <property type="project" value="TreeGrafter"/>
</dbReference>
<comment type="subcellular location">
    <subcellularLocation>
        <location evidence="1 8">Cell membrane</location>
        <topology evidence="1 8">Multi-pass membrane protein</topology>
    </subcellularLocation>
</comment>